<dbReference type="Proteomes" id="UP001472866">
    <property type="component" value="Chromosome 09"/>
</dbReference>
<sequence length="203" mass="21677">MAARCRVGAIASRSILASGNGCARFRETRALGFGVHTRGPTTGVPVCPHASSSGSNRPSMAGRDVWCSASASEAQSLCPARTRRPTRLASGPGGGVLDKPDTAFPKFDLDKDVRTRKKKPPRYQVLLHNDEVNRREYVVKVLLKIVPTLTMDDAVNIMNEAHFNGMAAVIVCAQEEAEEYCEGLRNNGLIATIEPVGGGKGGD</sequence>
<dbReference type="EMBL" id="CP151509">
    <property type="protein sequence ID" value="WZN64435.1"/>
    <property type="molecule type" value="Genomic_DNA"/>
</dbReference>
<dbReference type="GO" id="GO:0030163">
    <property type="term" value="P:protein catabolic process"/>
    <property type="evidence" value="ECO:0007669"/>
    <property type="project" value="InterPro"/>
</dbReference>
<evidence type="ECO:0000259" key="2">
    <source>
        <dbReference type="Pfam" id="PF02617"/>
    </source>
</evidence>
<keyword evidence="4" id="KW-1185">Reference proteome</keyword>
<dbReference type="SUPFAM" id="SSF54736">
    <property type="entry name" value="ClpS-like"/>
    <property type="match status" value="1"/>
</dbReference>
<evidence type="ECO:0000313" key="4">
    <source>
        <dbReference type="Proteomes" id="UP001472866"/>
    </source>
</evidence>
<evidence type="ECO:0000313" key="3">
    <source>
        <dbReference type="EMBL" id="WZN64435.1"/>
    </source>
</evidence>
<accession>A0AAX4PDK0</accession>
<dbReference type="GO" id="GO:0008233">
    <property type="term" value="F:peptidase activity"/>
    <property type="evidence" value="ECO:0007669"/>
    <property type="project" value="UniProtKB-KW"/>
</dbReference>
<name>A0AAX4PDK0_9CHLO</name>
<feature type="domain" description="Adaptor protein ClpS core" evidence="2">
    <location>
        <begin position="118"/>
        <end position="186"/>
    </location>
</feature>
<dbReference type="PANTHER" id="PTHR33473">
    <property type="entry name" value="ATP-DEPENDENT CLP PROTEASE ADAPTER PROTEIN CLPS1, CHLOROPLASTIC"/>
    <property type="match status" value="1"/>
</dbReference>
<dbReference type="PANTHER" id="PTHR33473:SF17">
    <property type="entry name" value="ATP-DEPENDENT CLP PROTEASE ADAPTER PROTEIN CLPS1, CHLOROPLASTIC"/>
    <property type="match status" value="1"/>
</dbReference>
<dbReference type="InterPro" id="IPR022935">
    <property type="entry name" value="ClpS"/>
</dbReference>
<dbReference type="InterPro" id="IPR003769">
    <property type="entry name" value="ClpS_core"/>
</dbReference>
<evidence type="ECO:0000256" key="1">
    <source>
        <dbReference type="SAM" id="MobiDB-lite"/>
    </source>
</evidence>
<dbReference type="NCBIfam" id="NF000671">
    <property type="entry name" value="PRK00033.1-4"/>
    <property type="match status" value="1"/>
</dbReference>
<dbReference type="AlphaFoldDB" id="A0AAX4PDK0"/>
<gene>
    <name evidence="3" type="ORF">HKI87_09g59910</name>
</gene>
<feature type="region of interest" description="Disordered" evidence="1">
    <location>
        <begin position="78"/>
        <end position="101"/>
    </location>
</feature>
<dbReference type="InterPro" id="IPR014719">
    <property type="entry name" value="Ribosomal_bL12_C/ClpS-like"/>
</dbReference>
<dbReference type="Gene3D" id="3.30.1390.10">
    <property type="match status" value="1"/>
</dbReference>
<keyword evidence="3" id="KW-0645">Protease</keyword>
<dbReference type="GO" id="GO:0006508">
    <property type="term" value="P:proteolysis"/>
    <property type="evidence" value="ECO:0007669"/>
    <property type="project" value="UniProtKB-KW"/>
</dbReference>
<protein>
    <submittedName>
        <fullName evidence="3">ATP-dependent Clp protease adaptor protein ClpS</fullName>
    </submittedName>
</protein>
<organism evidence="3 4">
    <name type="scientific">Chloropicon roscoffensis</name>
    <dbReference type="NCBI Taxonomy" id="1461544"/>
    <lineage>
        <taxon>Eukaryota</taxon>
        <taxon>Viridiplantae</taxon>
        <taxon>Chlorophyta</taxon>
        <taxon>Chloropicophyceae</taxon>
        <taxon>Chloropicales</taxon>
        <taxon>Chloropicaceae</taxon>
        <taxon>Chloropicon</taxon>
    </lineage>
</organism>
<reference evidence="3 4" key="1">
    <citation type="submission" date="2024-03" db="EMBL/GenBank/DDBJ databases">
        <title>Complete genome sequence of the green alga Chloropicon roscoffensis RCC1871.</title>
        <authorList>
            <person name="Lemieux C."/>
            <person name="Pombert J.-F."/>
            <person name="Otis C."/>
            <person name="Turmel M."/>
        </authorList>
    </citation>
    <scope>NUCLEOTIDE SEQUENCE [LARGE SCALE GENOMIC DNA]</scope>
    <source>
        <strain evidence="3 4">RCC1871</strain>
    </source>
</reference>
<keyword evidence="3" id="KW-0378">Hydrolase</keyword>
<proteinExistence type="predicted"/>
<dbReference type="Pfam" id="PF02617">
    <property type="entry name" value="ClpS"/>
    <property type="match status" value="1"/>
</dbReference>